<evidence type="ECO:0000313" key="16">
    <source>
        <dbReference type="Proteomes" id="UP000701853"/>
    </source>
</evidence>
<keyword evidence="9 13" id="KW-1133">Transmembrane helix</keyword>
<dbReference type="CDD" id="cd14066">
    <property type="entry name" value="STKc_IRAK"/>
    <property type="match status" value="1"/>
</dbReference>
<accession>A0A8J6CVW7</accession>
<evidence type="ECO:0000313" key="15">
    <source>
        <dbReference type="EMBL" id="KAG8489382.1"/>
    </source>
</evidence>
<evidence type="ECO:0000256" key="13">
    <source>
        <dbReference type="SAM" id="Phobius"/>
    </source>
</evidence>
<dbReference type="GO" id="GO:0016020">
    <property type="term" value="C:membrane"/>
    <property type="evidence" value="ECO:0007669"/>
    <property type="project" value="UniProtKB-SubCell"/>
</dbReference>
<comment type="caution">
    <text evidence="15">The sequence shown here is derived from an EMBL/GenBank/DDBJ whole genome shotgun (WGS) entry which is preliminary data.</text>
</comment>
<organism evidence="15 16">
    <name type="scientific">Gossypium anomalum</name>
    <dbReference type="NCBI Taxonomy" id="47600"/>
    <lineage>
        <taxon>Eukaryota</taxon>
        <taxon>Viridiplantae</taxon>
        <taxon>Streptophyta</taxon>
        <taxon>Embryophyta</taxon>
        <taxon>Tracheophyta</taxon>
        <taxon>Spermatophyta</taxon>
        <taxon>Magnoliopsida</taxon>
        <taxon>eudicotyledons</taxon>
        <taxon>Gunneridae</taxon>
        <taxon>Pentapetalae</taxon>
        <taxon>rosids</taxon>
        <taxon>malvids</taxon>
        <taxon>Malvales</taxon>
        <taxon>Malvaceae</taxon>
        <taxon>Malvoideae</taxon>
        <taxon>Gossypium</taxon>
    </lineage>
</organism>
<dbReference type="Gene3D" id="2.60.120.430">
    <property type="entry name" value="Galactose-binding lectin"/>
    <property type="match status" value="2"/>
</dbReference>
<keyword evidence="7" id="KW-0418">Kinase</keyword>
<dbReference type="InterPro" id="IPR045272">
    <property type="entry name" value="ANXUR1/2-like"/>
</dbReference>
<protein>
    <recommendedName>
        <fullName evidence="14">Protein kinase domain-containing protein</fullName>
    </recommendedName>
</protein>
<evidence type="ECO:0000256" key="4">
    <source>
        <dbReference type="ARBA" id="ARBA00022692"/>
    </source>
</evidence>
<dbReference type="InterPro" id="IPR008271">
    <property type="entry name" value="Ser/Thr_kinase_AS"/>
</dbReference>
<dbReference type="FunFam" id="3.30.200.20:FF:000645">
    <property type="entry name" value="Receptor-like protein kinase FERONIA"/>
    <property type="match status" value="1"/>
</dbReference>
<dbReference type="PANTHER" id="PTHR34590:SF15">
    <property type="entry name" value="PROTEIN KINASE DOMAIN-CONTAINING PROTEIN"/>
    <property type="match status" value="1"/>
</dbReference>
<dbReference type="Pfam" id="PF07714">
    <property type="entry name" value="PK_Tyr_Ser-Thr"/>
    <property type="match status" value="1"/>
</dbReference>
<keyword evidence="5" id="KW-0732">Signal</keyword>
<dbReference type="PROSITE" id="PS00107">
    <property type="entry name" value="PROTEIN_KINASE_ATP"/>
    <property type="match status" value="1"/>
</dbReference>
<evidence type="ECO:0000256" key="9">
    <source>
        <dbReference type="ARBA" id="ARBA00022989"/>
    </source>
</evidence>
<keyword evidence="10 13" id="KW-0472">Membrane</keyword>
<keyword evidence="16" id="KW-1185">Reference proteome</keyword>
<gene>
    <name evidence="15" type="ORF">CXB51_017463</name>
</gene>
<name>A0A8J6CVW7_9ROSI</name>
<reference evidence="15 16" key="1">
    <citation type="journal article" date="2021" name="bioRxiv">
        <title>The Gossypium anomalum genome as a resource for cotton improvement and evolutionary analysis of hybrid incompatibility.</title>
        <authorList>
            <person name="Grover C.E."/>
            <person name="Yuan D."/>
            <person name="Arick M.A."/>
            <person name="Miller E.R."/>
            <person name="Hu G."/>
            <person name="Peterson D.G."/>
            <person name="Wendel J.F."/>
            <person name="Udall J.A."/>
        </authorList>
    </citation>
    <scope>NUCLEOTIDE SEQUENCE [LARGE SCALE GENOMIC DNA]</scope>
    <source>
        <strain evidence="15">JFW-Udall</strain>
        <tissue evidence="15">Leaf</tissue>
    </source>
</reference>
<evidence type="ECO:0000256" key="7">
    <source>
        <dbReference type="ARBA" id="ARBA00022777"/>
    </source>
</evidence>
<dbReference type="EMBL" id="JAHUZN010000007">
    <property type="protein sequence ID" value="KAG8489382.1"/>
    <property type="molecule type" value="Genomic_DNA"/>
</dbReference>
<evidence type="ECO:0000256" key="10">
    <source>
        <dbReference type="ARBA" id="ARBA00023136"/>
    </source>
</evidence>
<dbReference type="InterPro" id="IPR001245">
    <property type="entry name" value="Ser-Thr/Tyr_kinase_cat_dom"/>
</dbReference>
<keyword evidence="8 12" id="KW-0067">ATP-binding</keyword>
<dbReference type="InterPro" id="IPR017441">
    <property type="entry name" value="Protein_kinase_ATP_BS"/>
</dbReference>
<dbReference type="GO" id="GO:0010038">
    <property type="term" value="P:response to metal ion"/>
    <property type="evidence" value="ECO:0007669"/>
    <property type="project" value="UniProtKB-ARBA"/>
</dbReference>
<evidence type="ECO:0000256" key="5">
    <source>
        <dbReference type="ARBA" id="ARBA00022729"/>
    </source>
</evidence>
<dbReference type="GO" id="GO:0005524">
    <property type="term" value="F:ATP binding"/>
    <property type="evidence" value="ECO:0007669"/>
    <property type="project" value="UniProtKB-UniRule"/>
</dbReference>
<evidence type="ECO:0000256" key="6">
    <source>
        <dbReference type="ARBA" id="ARBA00022741"/>
    </source>
</evidence>
<keyword evidence="6 12" id="KW-0547">Nucleotide-binding</keyword>
<dbReference type="OrthoDB" id="1720310at2759"/>
<keyword evidence="2" id="KW-0723">Serine/threonine-protein kinase</keyword>
<dbReference type="Gene3D" id="3.30.200.20">
    <property type="entry name" value="Phosphorylase Kinase, domain 1"/>
    <property type="match status" value="1"/>
</dbReference>
<evidence type="ECO:0000256" key="2">
    <source>
        <dbReference type="ARBA" id="ARBA00022527"/>
    </source>
</evidence>
<keyword evidence="4 13" id="KW-0812">Transmembrane</keyword>
<feature type="transmembrane region" description="Helical" evidence="13">
    <location>
        <begin position="873"/>
        <end position="893"/>
    </location>
</feature>
<dbReference type="FunFam" id="2.60.120.430:FF:000007">
    <property type="entry name" value="FERONIA receptor-like kinase"/>
    <property type="match status" value="1"/>
</dbReference>
<dbReference type="Gene3D" id="1.10.510.10">
    <property type="entry name" value="Transferase(Phosphotransferase) domain 1"/>
    <property type="match status" value="1"/>
</dbReference>
<dbReference type="Pfam" id="PF12819">
    <property type="entry name" value="Malectin_like"/>
    <property type="match status" value="1"/>
</dbReference>
<comment type="subcellular location">
    <subcellularLocation>
        <location evidence="1">Membrane</location>
        <topology evidence="1">Single-pass type I membrane protein</topology>
    </subcellularLocation>
</comment>
<dbReference type="Proteomes" id="UP000701853">
    <property type="component" value="Chromosome 7"/>
</dbReference>
<dbReference type="InterPro" id="IPR011009">
    <property type="entry name" value="Kinase-like_dom_sf"/>
</dbReference>
<dbReference type="PANTHER" id="PTHR34590">
    <property type="entry name" value="OS03G0124300 PROTEIN-RELATED"/>
    <property type="match status" value="1"/>
</dbReference>
<dbReference type="InterPro" id="IPR024788">
    <property type="entry name" value="Malectin-like_Carb-bd_dom"/>
</dbReference>
<evidence type="ECO:0000259" key="14">
    <source>
        <dbReference type="PROSITE" id="PS50011"/>
    </source>
</evidence>
<dbReference type="PROSITE" id="PS00108">
    <property type="entry name" value="PROTEIN_KINASE_ST"/>
    <property type="match status" value="1"/>
</dbReference>
<feature type="transmembrane region" description="Helical" evidence="13">
    <location>
        <begin position="478"/>
        <end position="499"/>
    </location>
</feature>
<dbReference type="FunFam" id="1.10.510.10:FF:000252">
    <property type="entry name" value="Receptor-like protein kinase FERONIA"/>
    <property type="match status" value="1"/>
</dbReference>
<evidence type="ECO:0000256" key="1">
    <source>
        <dbReference type="ARBA" id="ARBA00004479"/>
    </source>
</evidence>
<evidence type="ECO:0000256" key="11">
    <source>
        <dbReference type="ARBA" id="ARBA00023180"/>
    </source>
</evidence>
<keyword evidence="3" id="KW-0808">Transferase</keyword>
<dbReference type="SUPFAM" id="SSF56112">
    <property type="entry name" value="Protein kinase-like (PK-like)"/>
    <property type="match status" value="1"/>
</dbReference>
<dbReference type="AlphaFoldDB" id="A0A8J6CVW7"/>
<proteinExistence type="predicted"/>
<dbReference type="GO" id="GO:0004714">
    <property type="term" value="F:transmembrane receptor protein tyrosine kinase activity"/>
    <property type="evidence" value="ECO:0007669"/>
    <property type="project" value="InterPro"/>
</dbReference>
<feature type="domain" description="Protein kinase" evidence="14">
    <location>
        <begin position="534"/>
        <end position="809"/>
    </location>
</feature>
<evidence type="ECO:0000256" key="8">
    <source>
        <dbReference type="ARBA" id="ARBA00022840"/>
    </source>
</evidence>
<evidence type="ECO:0000256" key="12">
    <source>
        <dbReference type="PROSITE-ProRule" id="PRU10141"/>
    </source>
</evidence>
<sequence length="1026" mass="114640">MRLLSLPLCFSLAMKIPTKTPNFSLQNSFPCLFFFFSQYLVVPVTADFNVTPYYPIENITIDCGSPSTNALSLDGRSWFGDSNGKFSPIEPQNNKNKSLGTETISPQPSFVANVPYSTARLSYSQFTYSIPLTAGQKFIRLHFYPISYPGFDHPSIKAFFSVKAGPVTLLSNFSALLHAGGEVLLVKEFCVNINESQRLNLTFTPSPDITDSYAFINGIEVVSMPTNLYYTPESDEGVPFLGQAQGSLYTLGNNTALEMMYRVNVGGKEISPMGDTGMFRNWLADDNYLTIAKSSVLPVDNSINLNFSGIPSYSAPRDVYVTARTMGMNKTQNKNYQLTWEFPVDSGFDYFVRLHFCEFQTDITKQGDRVFEISLTNLTAETEADIIRWSGGNGIPIYQDYAVAIGTKGNQKQQNLSIALHTSPERRTLYSDAILNGLEIFKLSNNFDLTGPSFDLIGPNVHHVKQPVMQLGKKTTTVVAVVAPIFGFITVSLLLFVIFRICSNKFAHNSTPVPPSDICRRFSLREIKTATNNFDANFIIGRGGFGEVYKGFTNAGSTPVAIKRLNPGSQQGVLEFRTEIEMLSKLRHQNLVSLIGYCEDNQEMILVYDYMVHGTLRDHLYSTDNPPLQWEQRLKMCIGAAHGLHYLHRGPNHTIIHRDVKTTNILVSEKWVAKVSDFGLSKMNDLSNTHISTAVKGSIGYLDPEYYRLHKLTEKSDVYSFGVVLCEVLCARAPIDRNAEDHMQISLAEWAQHCYNNGSLDEIIDPYLQGQIKLPSLLKFGEVAISCLASEGMKRPAMSEVVYGLELALQLHESEINRNDANHVNDSSSIDYHVLFTSDSASMRVGRNISIFLPGYLSVFPHQWRIQAKQQLFPFKTSCFCCCLLFFFSQYLVVPVTTDFNVKPYSPTENYAIDCGSSGDGQSFNSCYWIGDGNGKFSPIEQQNKSSVINAISEQNFNALFHARGEVTVVKEFCVNVDQGQRFNLTFIPTPEITDSYAFINGIKVVSMPTNLYYTPESDEGVPFLG</sequence>
<keyword evidence="11" id="KW-0325">Glycoprotein</keyword>
<feature type="binding site" evidence="12">
    <location>
        <position position="563"/>
    </location>
    <ligand>
        <name>ATP</name>
        <dbReference type="ChEBI" id="CHEBI:30616"/>
    </ligand>
</feature>
<dbReference type="GO" id="GO:0004674">
    <property type="term" value="F:protein serine/threonine kinase activity"/>
    <property type="evidence" value="ECO:0007669"/>
    <property type="project" value="UniProtKB-KW"/>
</dbReference>
<dbReference type="PROSITE" id="PS50011">
    <property type="entry name" value="PROTEIN_KINASE_DOM"/>
    <property type="match status" value="1"/>
</dbReference>
<dbReference type="SMART" id="SM00220">
    <property type="entry name" value="S_TKc"/>
    <property type="match status" value="1"/>
</dbReference>
<evidence type="ECO:0000256" key="3">
    <source>
        <dbReference type="ARBA" id="ARBA00022679"/>
    </source>
</evidence>
<dbReference type="FunFam" id="2.60.120.430:FF:000003">
    <property type="entry name" value="FERONIA receptor-like kinase"/>
    <property type="match status" value="1"/>
</dbReference>
<dbReference type="InterPro" id="IPR000719">
    <property type="entry name" value="Prot_kinase_dom"/>
</dbReference>